<dbReference type="FunFam" id="3.40.50.300:FF:002060">
    <property type="entry name" value="Rho family GTPase"/>
    <property type="match status" value="1"/>
</dbReference>
<dbReference type="GO" id="GO:0005525">
    <property type="term" value="F:GTP binding"/>
    <property type="evidence" value="ECO:0007669"/>
    <property type="project" value="UniProtKB-KW"/>
</dbReference>
<dbReference type="InterPro" id="IPR001806">
    <property type="entry name" value="Small_GTPase"/>
</dbReference>
<name>A0AAW2ZCD1_9EUKA</name>
<dbReference type="NCBIfam" id="TIGR00231">
    <property type="entry name" value="small_GTP"/>
    <property type="match status" value="1"/>
</dbReference>
<dbReference type="SMART" id="SM00175">
    <property type="entry name" value="RAB"/>
    <property type="match status" value="1"/>
</dbReference>
<dbReference type="Proteomes" id="UP001431209">
    <property type="component" value="Unassembled WGS sequence"/>
</dbReference>
<keyword evidence="6" id="KW-1185">Reference proteome</keyword>
<keyword evidence="4" id="KW-0472">Membrane</keyword>
<dbReference type="SUPFAM" id="SSF52540">
    <property type="entry name" value="P-loop containing nucleoside triphosphate hydrolases"/>
    <property type="match status" value="1"/>
</dbReference>
<evidence type="ECO:0000256" key="2">
    <source>
        <dbReference type="ARBA" id="ARBA00022741"/>
    </source>
</evidence>
<protein>
    <submittedName>
        <fullName evidence="5">Cell division control protein CDC42</fullName>
    </submittedName>
</protein>
<evidence type="ECO:0000256" key="1">
    <source>
        <dbReference type="ARBA" id="ARBA00004370"/>
    </source>
</evidence>
<dbReference type="InterPro" id="IPR005225">
    <property type="entry name" value="Small_GTP-bd"/>
</dbReference>
<dbReference type="CDD" id="cd00157">
    <property type="entry name" value="Rho"/>
    <property type="match status" value="1"/>
</dbReference>
<dbReference type="PRINTS" id="PR00449">
    <property type="entry name" value="RASTRNSFRMNG"/>
</dbReference>
<dbReference type="Gene3D" id="3.40.50.300">
    <property type="entry name" value="P-loop containing nucleotide triphosphate hydrolases"/>
    <property type="match status" value="1"/>
</dbReference>
<dbReference type="GO" id="GO:0007264">
    <property type="term" value="P:small GTPase-mediated signal transduction"/>
    <property type="evidence" value="ECO:0007669"/>
    <property type="project" value="InterPro"/>
</dbReference>
<evidence type="ECO:0000313" key="5">
    <source>
        <dbReference type="EMBL" id="KAL0487443.1"/>
    </source>
</evidence>
<dbReference type="Pfam" id="PF00071">
    <property type="entry name" value="Ras"/>
    <property type="match status" value="1"/>
</dbReference>
<sequence length="169" mass="18496">MTFIKVVNVGDTGVGKTCVLISYTENEFPEECGPTSFDNYSTDIEHDGRTYTLGLFDTSGNEIDVMRPLTYGDSKLFLIFFSVVDRKSFERVETKWIPEIKKSGSLSPFIIVGNKSDLRSSNPGSVSVEEAKGLAIKTGAHSYRECSAKELTGLGELFDTAIDAAVKSN</sequence>
<dbReference type="InterPro" id="IPR003578">
    <property type="entry name" value="Small_GTPase_Rho"/>
</dbReference>
<dbReference type="PANTHER" id="PTHR24072">
    <property type="entry name" value="RHO FAMILY GTPASE"/>
    <property type="match status" value="1"/>
</dbReference>
<dbReference type="PROSITE" id="PS51420">
    <property type="entry name" value="RHO"/>
    <property type="match status" value="1"/>
</dbReference>
<dbReference type="GO" id="GO:0003924">
    <property type="term" value="F:GTPase activity"/>
    <property type="evidence" value="ECO:0007669"/>
    <property type="project" value="InterPro"/>
</dbReference>
<keyword evidence="5" id="KW-0131">Cell cycle</keyword>
<dbReference type="GO" id="GO:0016020">
    <property type="term" value="C:membrane"/>
    <property type="evidence" value="ECO:0007669"/>
    <property type="project" value="UniProtKB-SubCell"/>
</dbReference>
<dbReference type="GO" id="GO:0051301">
    <property type="term" value="P:cell division"/>
    <property type="evidence" value="ECO:0007669"/>
    <property type="project" value="UniProtKB-KW"/>
</dbReference>
<organism evidence="5 6">
    <name type="scientific">Acrasis kona</name>
    <dbReference type="NCBI Taxonomy" id="1008807"/>
    <lineage>
        <taxon>Eukaryota</taxon>
        <taxon>Discoba</taxon>
        <taxon>Heterolobosea</taxon>
        <taxon>Tetramitia</taxon>
        <taxon>Eutetramitia</taxon>
        <taxon>Acrasidae</taxon>
        <taxon>Acrasis</taxon>
    </lineage>
</organism>
<dbReference type="PROSITE" id="PS51421">
    <property type="entry name" value="RAS"/>
    <property type="match status" value="1"/>
</dbReference>
<evidence type="ECO:0000313" key="6">
    <source>
        <dbReference type="Proteomes" id="UP001431209"/>
    </source>
</evidence>
<dbReference type="SMART" id="SM00174">
    <property type="entry name" value="RHO"/>
    <property type="match status" value="1"/>
</dbReference>
<dbReference type="SMART" id="SM00173">
    <property type="entry name" value="RAS"/>
    <property type="match status" value="1"/>
</dbReference>
<accession>A0AAW2ZCD1</accession>
<dbReference type="PROSITE" id="PS51419">
    <property type="entry name" value="RAB"/>
    <property type="match status" value="1"/>
</dbReference>
<comment type="caution">
    <text evidence="5">The sequence shown here is derived from an EMBL/GenBank/DDBJ whole genome shotgun (WGS) entry which is preliminary data.</text>
</comment>
<keyword evidence="5" id="KW-0132">Cell division</keyword>
<dbReference type="AlphaFoldDB" id="A0AAW2ZCD1"/>
<evidence type="ECO:0000256" key="4">
    <source>
        <dbReference type="ARBA" id="ARBA00023136"/>
    </source>
</evidence>
<comment type="subcellular location">
    <subcellularLocation>
        <location evidence="1">Membrane</location>
    </subcellularLocation>
</comment>
<gene>
    <name evidence="5" type="ORF">AKO1_004134</name>
</gene>
<dbReference type="EMBL" id="JAOPGA020001346">
    <property type="protein sequence ID" value="KAL0487443.1"/>
    <property type="molecule type" value="Genomic_DNA"/>
</dbReference>
<dbReference type="InterPro" id="IPR027417">
    <property type="entry name" value="P-loop_NTPase"/>
</dbReference>
<keyword evidence="3" id="KW-0342">GTP-binding</keyword>
<keyword evidence="2" id="KW-0547">Nucleotide-binding</keyword>
<proteinExistence type="predicted"/>
<evidence type="ECO:0000256" key="3">
    <source>
        <dbReference type="ARBA" id="ARBA00023134"/>
    </source>
</evidence>
<reference evidence="5 6" key="1">
    <citation type="submission" date="2024-03" db="EMBL/GenBank/DDBJ databases">
        <title>The Acrasis kona genome and developmental transcriptomes reveal deep origins of eukaryotic multicellular pathways.</title>
        <authorList>
            <person name="Sheikh S."/>
            <person name="Fu C.-J."/>
            <person name="Brown M.W."/>
            <person name="Baldauf S.L."/>
        </authorList>
    </citation>
    <scope>NUCLEOTIDE SEQUENCE [LARGE SCALE GENOMIC DNA]</scope>
    <source>
        <strain evidence="5 6">ATCC MYA-3509</strain>
    </source>
</reference>